<dbReference type="EMBL" id="JADINE010000031">
    <property type="protein sequence ID" value="MBO8407291.1"/>
    <property type="molecule type" value="Genomic_DNA"/>
</dbReference>
<feature type="transmembrane region" description="Helical" evidence="1">
    <location>
        <begin position="297"/>
        <end position="320"/>
    </location>
</feature>
<keyword evidence="1" id="KW-1133">Transmembrane helix</keyword>
<dbReference type="AlphaFoldDB" id="A0A940DGM5"/>
<evidence type="ECO:0000313" key="3">
    <source>
        <dbReference type="Proteomes" id="UP000721442"/>
    </source>
</evidence>
<comment type="caution">
    <text evidence="2">The sequence shown here is derived from an EMBL/GenBank/DDBJ whole genome shotgun (WGS) entry which is preliminary data.</text>
</comment>
<accession>A0A940DGM5</accession>
<gene>
    <name evidence="2" type="ORF">IAC77_02400</name>
</gene>
<name>A0A940DGM5_9PROT</name>
<keyword evidence="1" id="KW-0472">Membrane</keyword>
<evidence type="ECO:0000313" key="2">
    <source>
        <dbReference type="EMBL" id="MBO8407291.1"/>
    </source>
</evidence>
<proteinExistence type="predicted"/>
<protein>
    <submittedName>
        <fullName evidence="2">Uncharacterized protein</fullName>
    </submittedName>
</protein>
<feature type="transmembrane region" description="Helical" evidence="1">
    <location>
        <begin position="89"/>
        <end position="108"/>
    </location>
</feature>
<sequence length="335" mass="36479">MFEGNMIIQSAVSAFNNAALVAPAFLWWAVLALPLFVLVYFCGGAFLQRVGWNKQNIASHVAIWAIALTAVWVVLFGGNYAVLRDAETVLPFVVAAIVFVAAVFLGAYSRKVKLPQFRGASWKQKIGIAAVWVAVLAVVGLSDVHTWWGPILQIGAFVSGILIGRVTRCDKFLVMGTTLVFGGTTTAILMQPEFFRFGQLGALGPVHLGALILVAAAIAGTVALRVVRPRGIIRNSAYIKLKWLARIMSVLCVALFVLTESVVVFLGMMLMFFAWFALSVVHAKTIPADVCARVFSIMLVMFGVITVMPAVGSLGILYWISLPQTRTWEQIKFLL</sequence>
<organism evidence="2 3">
    <name type="scientific">Candidatus Enterousia excrementavium</name>
    <dbReference type="NCBI Taxonomy" id="2840789"/>
    <lineage>
        <taxon>Bacteria</taxon>
        <taxon>Pseudomonadati</taxon>
        <taxon>Pseudomonadota</taxon>
        <taxon>Alphaproteobacteria</taxon>
        <taxon>Candidatus Enterousia</taxon>
    </lineage>
</organism>
<dbReference type="Proteomes" id="UP000721442">
    <property type="component" value="Unassembled WGS sequence"/>
</dbReference>
<feature type="transmembrane region" description="Helical" evidence="1">
    <location>
        <begin position="248"/>
        <end position="277"/>
    </location>
</feature>
<evidence type="ECO:0000256" key="1">
    <source>
        <dbReference type="SAM" id="Phobius"/>
    </source>
</evidence>
<reference evidence="2" key="1">
    <citation type="submission" date="2020-10" db="EMBL/GenBank/DDBJ databases">
        <authorList>
            <person name="Gilroy R."/>
        </authorList>
    </citation>
    <scope>NUCLEOTIDE SEQUENCE</scope>
    <source>
        <strain evidence="2">B1-16210</strain>
    </source>
</reference>
<feature type="transmembrane region" description="Helical" evidence="1">
    <location>
        <begin position="59"/>
        <end position="83"/>
    </location>
</feature>
<feature type="transmembrane region" description="Helical" evidence="1">
    <location>
        <begin position="172"/>
        <end position="190"/>
    </location>
</feature>
<keyword evidence="1" id="KW-0812">Transmembrane</keyword>
<feature type="transmembrane region" description="Helical" evidence="1">
    <location>
        <begin position="120"/>
        <end position="141"/>
    </location>
</feature>
<feature type="transmembrane region" description="Helical" evidence="1">
    <location>
        <begin position="147"/>
        <end position="165"/>
    </location>
</feature>
<reference evidence="2" key="2">
    <citation type="journal article" date="2021" name="PeerJ">
        <title>Extensive microbial diversity within the chicken gut microbiome revealed by metagenomics and culture.</title>
        <authorList>
            <person name="Gilroy R."/>
            <person name="Ravi A."/>
            <person name="Getino M."/>
            <person name="Pursley I."/>
            <person name="Horton D.L."/>
            <person name="Alikhan N.F."/>
            <person name="Baker D."/>
            <person name="Gharbi K."/>
            <person name="Hall N."/>
            <person name="Watson M."/>
            <person name="Adriaenssens E.M."/>
            <person name="Foster-Nyarko E."/>
            <person name="Jarju S."/>
            <person name="Secka A."/>
            <person name="Antonio M."/>
            <person name="Oren A."/>
            <person name="Chaudhuri R.R."/>
            <person name="La Ragione R."/>
            <person name="Hildebrand F."/>
            <person name="Pallen M.J."/>
        </authorList>
    </citation>
    <scope>NUCLEOTIDE SEQUENCE</scope>
    <source>
        <strain evidence="2">B1-16210</strain>
    </source>
</reference>
<feature type="transmembrane region" description="Helical" evidence="1">
    <location>
        <begin position="25"/>
        <end position="47"/>
    </location>
</feature>
<feature type="transmembrane region" description="Helical" evidence="1">
    <location>
        <begin position="202"/>
        <end position="227"/>
    </location>
</feature>